<dbReference type="PANTHER" id="PTHR31827:SF1">
    <property type="entry name" value="EMB|CAB89363.1"/>
    <property type="match status" value="1"/>
</dbReference>
<feature type="domain" description="WRKY19-like zinc finger" evidence="1">
    <location>
        <begin position="224"/>
        <end position="247"/>
    </location>
</feature>
<evidence type="ECO:0000313" key="3">
    <source>
        <dbReference type="EMBL" id="RHY98982.1"/>
    </source>
</evidence>
<dbReference type="PANTHER" id="PTHR31827">
    <property type="entry name" value="EMB|CAB89363.1"/>
    <property type="match status" value="1"/>
</dbReference>
<sequence length="271" mass="28674">MQSIANERNSWTALVEEVALIESPGTTSLAACDHDMVNWEDVGSIFSDALVDEASIDQAISTATTNADFDWTDLLQAFNAPVPLETQSLVFAMTIPPHSISPRTNSKCGKATDLHPSSKKCPKKCSEPTCWNKIRSKCGKATDLHPSSKKCPKKCSEPTCWNKIRSRGYCKMHGGGKRCLIPGCNTCSVGGYYCIKHGGGKKCSISGCSNAIQSRGVCKAHGGGARCTVAGCQKSSQGKGLCTSHGGGKRCEVSGCGKGAQTRGRCYAHCG</sequence>
<feature type="domain" description="WRKY19-like zinc finger" evidence="1">
    <location>
        <begin position="200"/>
        <end position="223"/>
    </location>
</feature>
<name>A0A397C0V9_APHAT</name>
<dbReference type="EMBL" id="QUTF01019711">
    <property type="protein sequence ID" value="RHY98982.1"/>
    <property type="molecule type" value="Genomic_DNA"/>
</dbReference>
<dbReference type="AlphaFoldDB" id="A0A397C0V9"/>
<evidence type="ECO:0000259" key="1">
    <source>
        <dbReference type="Pfam" id="PF24906"/>
    </source>
</evidence>
<evidence type="ECO:0000313" key="2">
    <source>
        <dbReference type="EMBL" id="RHY37938.1"/>
    </source>
</evidence>
<evidence type="ECO:0000313" key="4">
    <source>
        <dbReference type="Proteomes" id="UP000265716"/>
    </source>
</evidence>
<proteinExistence type="predicted"/>
<dbReference type="Proteomes" id="UP000286510">
    <property type="component" value="Unassembled WGS sequence"/>
</dbReference>
<dbReference type="EMBL" id="QUTC01011969">
    <property type="protein sequence ID" value="RHY37938.1"/>
    <property type="molecule type" value="Genomic_DNA"/>
</dbReference>
<dbReference type="VEuPathDB" id="FungiDB:H257_03007"/>
<reference evidence="4 5" key="1">
    <citation type="submission" date="2018-08" db="EMBL/GenBank/DDBJ databases">
        <title>Aphanomyces genome sequencing and annotation.</title>
        <authorList>
            <person name="Minardi D."/>
            <person name="Oidtmann B."/>
            <person name="Van Der Giezen M."/>
            <person name="Studholme D.J."/>
        </authorList>
    </citation>
    <scope>NUCLEOTIDE SEQUENCE [LARGE SCALE GENOMIC DNA]</scope>
    <source>
        <strain evidence="3 5">FDL457</strain>
        <strain evidence="2 4">SA</strain>
    </source>
</reference>
<dbReference type="Pfam" id="PF24906">
    <property type="entry name" value="Zf_WRKY19"/>
    <property type="match status" value="2"/>
</dbReference>
<dbReference type="InterPro" id="IPR056866">
    <property type="entry name" value="Znf_WRKY19"/>
</dbReference>
<organism evidence="2 4">
    <name type="scientific">Aphanomyces astaci</name>
    <name type="common">Crayfish plague agent</name>
    <dbReference type="NCBI Taxonomy" id="112090"/>
    <lineage>
        <taxon>Eukaryota</taxon>
        <taxon>Sar</taxon>
        <taxon>Stramenopiles</taxon>
        <taxon>Oomycota</taxon>
        <taxon>Saprolegniomycetes</taxon>
        <taxon>Saprolegniales</taxon>
        <taxon>Verrucalvaceae</taxon>
        <taxon>Aphanomyces</taxon>
    </lineage>
</organism>
<dbReference type="Proteomes" id="UP000265716">
    <property type="component" value="Unassembled WGS sequence"/>
</dbReference>
<gene>
    <name evidence="3" type="ORF">DYB26_002669</name>
    <name evidence="2" type="ORF">DYB38_009071</name>
</gene>
<comment type="caution">
    <text evidence="2">The sequence shown here is derived from an EMBL/GenBank/DDBJ whole genome shotgun (WGS) entry which is preliminary data.</text>
</comment>
<accession>A0A397C0V9</accession>
<evidence type="ECO:0000313" key="5">
    <source>
        <dbReference type="Proteomes" id="UP000286510"/>
    </source>
</evidence>
<protein>
    <recommendedName>
        <fullName evidence="1">WRKY19-like zinc finger domain-containing protein</fullName>
    </recommendedName>
</protein>